<gene>
    <name evidence="1" type="ORF">WUBG_16143</name>
</gene>
<sequence>MCIKVESLARRSRSVDDGNDDSFVTRLHCAYLESINTRLGLRD</sequence>
<accession>J9AFV7</accession>
<dbReference type="AlphaFoldDB" id="J9AFV7"/>
<dbReference type="EMBL" id="ADBV01015036">
    <property type="protein sequence ID" value="EJW72950.1"/>
    <property type="molecule type" value="Genomic_DNA"/>
</dbReference>
<protein>
    <submittedName>
        <fullName evidence="1">Uncharacterized protein</fullName>
    </submittedName>
</protein>
<reference evidence="2" key="1">
    <citation type="submission" date="2012-08" db="EMBL/GenBank/DDBJ databases">
        <title>The Genome Sequence of Wuchereria bancrofti.</title>
        <authorList>
            <person name="Nutman T.B."/>
            <person name="Fink D.L."/>
            <person name="Russ C."/>
            <person name="Young S."/>
            <person name="Zeng Q."/>
            <person name="Koehrsen M."/>
            <person name="Alvarado L."/>
            <person name="Berlin A."/>
            <person name="Chapman S.B."/>
            <person name="Chen Z."/>
            <person name="Freedman E."/>
            <person name="Gellesch M."/>
            <person name="Goldberg J."/>
            <person name="Griggs A."/>
            <person name="Gujja S."/>
            <person name="Heilman E.R."/>
            <person name="Heiman D."/>
            <person name="Hepburn T."/>
            <person name="Howarth C."/>
            <person name="Jen D."/>
            <person name="Larson L."/>
            <person name="Lewis B."/>
            <person name="Mehta T."/>
            <person name="Park D."/>
            <person name="Pearson M."/>
            <person name="Roberts A."/>
            <person name="Saif S."/>
            <person name="Shea T."/>
            <person name="Shenoy N."/>
            <person name="Sisk P."/>
            <person name="Stolte C."/>
            <person name="Sykes S."/>
            <person name="Walk T."/>
            <person name="White J."/>
            <person name="Yandava C."/>
            <person name="Haas B."/>
            <person name="Henn M.R."/>
            <person name="Nusbaum C."/>
            <person name="Birren B."/>
        </authorList>
    </citation>
    <scope>NUCLEOTIDE SEQUENCE [LARGE SCALE GENOMIC DNA]</scope>
    <source>
        <strain evidence="2">NA</strain>
    </source>
</reference>
<evidence type="ECO:0000313" key="1">
    <source>
        <dbReference type="EMBL" id="EJW72950.1"/>
    </source>
</evidence>
<proteinExistence type="predicted"/>
<comment type="caution">
    <text evidence="1">The sequence shown here is derived from an EMBL/GenBank/DDBJ whole genome shotgun (WGS) entry which is preliminary data.</text>
</comment>
<name>J9AFV7_WUCBA</name>
<organism evidence="1 2">
    <name type="scientific">Wuchereria bancrofti</name>
    <dbReference type="NCBI Taxonomy" id="6293"/>
    <lineage>
        <taxon>Eukaryota</taxon>
        <taxon>Metazoa</taxon>
        <taxon>Ecdysozoa</taxon>
        <taxon>Nematoda</taxon>
        <taxon>Chromadorea</taxon>
        <taxon>Rhabditida</taxon>
        <taxon>Spirurina</taxon>
        <taxon>Spiruromorpha</taxon>
        <taxon>Filarioidea</taxon>
        <taxon>Onchocercidae</taxon>
        <taxon>Wuchereria</taxon>
    </lineage>
</organism>
<dbReference type="Proteomes" id="UP000004810">
    <property type="component" value="Unassembled WGS sequence"/>
</dbReference>
<dbReference type="Gene3D" id="6.10.140.2030">
    <property type="match status" value="1"/>
</dbReference>
<evidence type="ECO:0000313" key="2">
    <source>
        <dbReference type="Proteomes" id="UP000004810"/>
    </source>
</evidence>